<feature type="domain" description="Response regulatory" evidence="9">
    <location>
        <begin position="11"/>
        <end position="124"/>
    </location>
</feature>
<dbReference type="InterPro" id="IPR016032">
    <property type="entry name" value="Sig_transdc_resp-reg_C-effctor"/>
</dbReference>
<name>A0ABS2KY70_9NOCA</name>
<gene>
    <name evidence="11" type="ORF">JOE42_003606</name>
</gene>
<feature type="modified residue" description="4-aspartylphosphate" evidence="7">
    <location>
        <position position="60"/>
    </location>
</feature>
<evidence type="ECO:0000256" key="7">
    <source>
        <dbReference type="PROSITE-ProRule" id="PRU00169"/>
    </source>
</evidence>
<dbReference type="InterPro" id="IPR036388">
    <property type="entry name" value="WH-like_DNA-bd_sf"/>
</dbReference>
<dbReference type="GO" id="GO:0003677">
    <property type="term" value="F:DNA binding"/>
    <property type="evidence" value="ECO:0007669"/>
    <property type="project" value="UniProtKB-KW"/>
</dbReference>
<keyword evidence="6" id="KW-0804">Transcription</keyword>
<evidence type="ECO:0000259" key="9">
    <source>
        <dbReference type="PROSITE" id="PS50110"/>
    </source>
</evidence>
<dbReference type="SMART" id="SM00448">
    <property type="entry name" value="REC"/>
    <property type="match status" value="1"/>
</dbReference>
<sequence>MTERRPAATPRILVIEDNETLRLSVSTAIADLGADVRSDADGSAFEAALANHRPHLVVLDIMLPGRDGLELLRVARGSSDAAVLMLTARDSVSDRVTGLTAGADDYLVKPFAMAELLARVTAVLRRHGAVATSIECGDVSVDTESGDASRGGNALNLTATEWKLLSYLAAQRGRTVSKTQILTQVWGYDAYDENLVEVHISALRRKLEEFGPRILHTRRGIGYVLAADTVSPTT</sequence>
<keyword evidence="5 8" id="KW-0238">DNA-binding</keyword>
<dbReference type="EMBL" id="JAFBBK010000001">
    <property type="protein sequence ID" value="MBM7416873.1"/>
    <property type="molecule type" value="Genomic_DNA"/>
</dbReference>
<dbReference type="Pfam" id="PF00486">
    <property type="entry name" value="Trans_reg_C"/>
    <property type="match status" value="1"/>
</dbReference>
<evidence type="ECO:0000259" key="10">
    <source>
        <dbReference type="PROSITE" id="PS51755"/>
    </source>
</evidence>
<keyword evidence="4" id="KW-0805">Transcription regulation</keyword>
<dbReference type="Gene3D" id="3.40.50.2300">
    <property type="match status" value="1"/>
</dbReference>
<evidence type="ECO:0000256" key="5">
    <source>
        <dbReference type="ARBA" id="ARBA00023125"/>
    </source>
</evidence>
<evidence type="ECO:0000256" key="8">
    <source>
        <dbReference type="PROSITE-ProRule" id="PRU01091"/>
    </source>
</evidence>
<comment type="subcellular location">
    <subcellularLocation>
        <location evidence="1">Cytoplasm</location>
    </subcellularLocation>
</comment>
<reference evidence="11 12" key="1">
    <citation type="submission" date="2021-01" db="EMBL/GenBank/DDBJ databases">
        <title>Genomics of switchgrass bacterial isolates.</title>
        <authorList>
            <person name="Shade A."/>
        </authorList>
    </citation>
    <scope>NUCLEOTIDE SEQUENCE [LARGE SCALE GENOMIC DNA]</scope>
    <source>
        <strain evidence="11 12">PvP111</strain>
    </source>
</reference>
<dbReference type="Proteomes" id="UP000703038">
    <property type="component" value="Unassembled WGS sequence"/>
</dbReference>
<keyword evidence="3" id="KW-0902">Two-component regulatory system</keyword>
<dbReference type="PANTHER" id="PTHR48111">
    <property type="entry name" value="REGULATOR OF RPOS"/>
    <property type="match status" value="1"/>
</dbReference>
<dbReference type="SMART" id="SM00862">
    <property type="entry name" value="Trans_reg_C"/>
    <property type="match status" value="1"/>
</dbReference>
<feature type="domain" description="OmpR/PhoB-type" evidence="10">
    <location>
        <begin position="131"/>
        <end position="227"/>
    </location>
</feature>
<dbReference type="InterPro" id="IPR001789">
    <property type="entry name" value="Sig_transdc_resp-reg_receiver"/>
</dbReference>
<evidence type="ECO:0000313" key="12">
    <source>
        <dbReference type="Proteomes" id="UP000703038"/>
    </source>
</evidence>
<proteinExistence type="predicted"/>
<dbReference type="SUPFAM" id="SSF52172">
    <property type="entry name" value="CheY-like"/>
    <property type="match status" value="1"/>
</dbReference>
<evidence type="ECO:0000256" key="3">
    <source>
        <dbReference type="ARBA" id="ARBA00023012"/>
    </source>
</evidence>
<comment type="caution">
    <text evidence="11">The sequence shown here is derived from an EMBL/GenBank/DDBJ whole genome shotgun (WGS) entry which is preliminary data.</text>
</comment>
<dbReference type="InterPro" id="IPR011006">
    <property type="entry name" value="CheY-like_superfamily"/>
</dbReference>
<dbReference type="InterPro" id="IPR001867">
    <property type="entry name" value="OmpR/PhoB-type_DNA-bd"/>
</dbReference>
<evidence type="ECO:0000256" key="1">
    <source>
        <dbReference type="ARBA" id="ARBA00004496"/>
    </source>
</evidence>
<dbReference type="PROSITE" id="PS50110">
    <property type="entry name" value="RESPONSE_REGULATORY"/>
    <property type="match status" value="1"/>
</dbReference>
<evidence type="ECO:0000313" key="11">
    <source>
        <dbReference type="EMBL" id="MBM7416873.1"/>
    </source>
</evidence>
<protein>
    <submittedName>
        <fullName evidence="11">DNA-binding response OmpR family regulator</fullName>
    </submittedName>
</protein>
<accession>A0ABS2KY70</accession>
<dbReference type="PANTHER" id="PTHR48111:SF22">
    <property type="entry name" value="REGULATOR OF RPOS"/>
    <property type="match status" value="1"/>
</dbReference>
<dbReference type="InterPro" id="IPR039420">
    <property type="entry name" value="WalR-like"/>
</dbReference>
<keyword evidence="2 7" id="KW-0597">Phosphoprotein</keyword>
<evidence type="ECO:0000256" key="2">
    <source>
        <dbReference type="ARBA" id="ARBA00022553"/>
    </source>
</evidence>
<dbReference type="SUPFAM" id="SSF46894">
    <property type="entry name" value="C-terminal effector domain of the bipartite response regulators"/>
    <property type="match status" value="1"/>
</dbReference>
<dbReference type="Gene3D" id="1.10.10.10">
    <property type="entry name" value="Winged helix-like DNA-binding domain superfamily/Winged helix DNA-binding domain"/>
    <property type="match status" value="1"/>
</dbReference>
<evidence type="ECO:0000256" key="4">
    <source>
        <dbReference type="ARBA" id="ARBA00023015"/>
    </source>
</evidence>
<dbReference type="Pfam" id="PF00072">
    <property type="entry name" value="Response_reg"/>
    <property type="match status" value="1"/>
</dbReference>
<dbReference type="CDD" id="cd00383">
    <property type="entry name" value="trans_reg_C"/>
    <property type="match status" value="1"/>
</dbReference>
<organism evidence="11 12">
    <name type="scientific">Rhodococcoides corynebacterioides</name>
    <dbReference type="NCBI Taxonomy" id="53972"/>
    <lineage>
        <taxon>Bacteria</taxon>
        <taxon>Bacillati</taxon>
        <taxon>Actinomycetota</taxon>
        <taxon>Actinomycetes</taxon>
        <taxon>Mycobacteriales</taxon>
        <taxon>Nocardiaceae</taxon>
        <taxon>Rhodococcoides</taxon>
    </lineage>
</organism>
<feature type="DNA-binding region" description="OmpR/PhoB-type" evidence="8">
    <location>
        <begin position="131"/>
        <end position="227"/>
    </location>
</feature>
<dbReference type="PROSITE" id="PS51755">
    <property type="entry name" value="OMPR_PHOB"/>
    <property type="match status" value="1"/>
</dbReference>
<keyword evidence="12" id="KW-1185">Reference proteome</keyword>
<dbReference type="RefSeq" id="WP_307806064.1">
    <property type="nucleotide sequence ID" value="NZ_JAFBBK010000001.1"/>
</dbReference>
<dbReference type="Gene3D" id="6.10.250.690">
    <property type="match status" value="1"/>
</dbReference>
<evidence type="ECO:0000256" key="6">
    <source>
        <dbReference type="ARBA" id="ARBA00023163"/>
    </source>
</evidence>